<accession>A0A1Y2DX04</accession>
<dbReference type="EMBL" id="MCGR01000067">
    <property type="protein sequence ID" value="ORY63832.1"/>
    <property type="molecule type" value="Genomic_DNA"/>
</dbReference>
<comment type="caution">
    <text evidence="1">The sequence shown here is derived from an EMBL/GenBank/DDBJ whole genome shotgun (WGS) entry which is preliminary data.</text>
</comment>
<feature type="non-terminal residue" evidence="1">
    <location>
        <position position="161"/>
    </location>
</feature>
<feature type="non-terminal residue" evidence="1">
    <location>
        <position position="1"/>
    </location>
</feature>
<evidence type="ECO:0000313" key="2">
    <source>
        <dbReference type="Proteomes" id="UP000193467"/>
    </source>
</evidence>
<gene>
    <name evidence="1" type="ORF">BCR35DRAFT_257601</name>
</gene>
<reference evidence="1 2" key="1">
    <citation type="submission" date="2016-07" db="EMBL/GenBank/DDBJ databases">
        <title>Pervasive Adenine N6-methylation of Active Genes in Fungi.</title>
        <authorList>
            <consortium name="DOE Joint Genome Institute"/>
            <person name="Mondo S.J."/>
            <person name="Dannebaum R.O."/>
            <person name="Kuo R.C."/>
            <person name="Labutti K."/>
            <person name="Haridas S."/>
            <person name="Kuo A."/>
            <person name="Salamov A."/>
            <person name="Ahrendt S.R."/>
            <person name="Lipzen A."/>
            <person name="Sullivan W."/>
            <person name="Andreopoulos W.B."/>
            <person name="Clum A."/>
            <person name="Lindquist E."/>
            <person name="Daum C."/>
            <person name="Ramamoorthy G.K."/>
            <person name="Gryganskyi A."/>
            <person name="Culley D."/>
            <person name="Magnuson J.K."/>
            <person name="James T.Y."/>
            <person name="O'Malley M.A."/>
            <person name="Stajich J.E."/>
            <person name="Spatafora J.W."/>
            <person name="Visel A."/>
            <person name="Grigoriev I.V."/>
        </authorList>
    </citation>
    <scope>NUCLEOTIDE SEQUENCE [LARGE SCALE GENOMIC DNA]</scope>
    <source>
        <strain evidence="1 2">62-1032</strain>
    </source>
</reference>
<dbReference type="InParanoid" id="A0A1Y2DX04"/>
<dbReference type="AlphaFoldDB" id="A0A1Y2DX04"/>
<dbReference type="Proteomes" id="UP000193467">
    <property type="component" value="Unassembled WGS sequence"/>
</dbReference>
<organism evidence="1 2">
    <name type="scientific">Leucosporidium creatinivorum</name>
    <dbReference type="NCBI Taxonomy" id="106004"/>
    <lineage>
        <taxon>Eukaryota</taxon>
        <taxon>Fungi</taxon>
        <taxon>Dikarya</taxon>
        <taxon>Basidiomycota</taxon>
        <taxon>Pucciniomycotina</taxon>
        <taxon>Microbotryomycetes</taxon>
        <taxon>Leucosporidiales</taxon>
        <taxon>Leucosporidium</taxon>
    </lineage>
</organism>
<name>A0A1Y2DX04_9BASI</name>
<proteinExistence type="predicted"/>
<protein>
    <submittedName>
        <fullName evidence="1">Uncharacterized protein</fullName>
    </submittedName>
</protein>
<dbReference type="STRING" id="106004.A0A1Y2DX04"/>
<evidence type="ECO:0000313" key="1">
    <source>
        <dbReference type="EMBL" id="ORY63832.1"/>
    </source>
</evidence>
<keyword evidence="2" id="KW-1185">Reference proteome</keyword>
<dbReference type="OrthoDB" id="3254233at2759"/>
<sequence length="161" mass="17761">PFPSVPLSVRMDPVLASTLASHPHLFNISSPFDLHKLDAFLRPHPNRPLVESILLGLRDGFWPAHSGDFSTLKDRLPRHSDLDHQFLADTAHAEFEKGWLSEPFAELLPGMAPSPVFVVHALGRKSRQVVDQSSSGLNDGIDSSSTSTTYDTMRELGAILR</sequence>